<dbReference type="EC" id="1.14.14.1" evidence="5"/>
<reference evidence="18" key="3">
    <citation type="submission" date="2025-08" db="UniProtKB">
        <authorList>
            <consortium name="Ensembl"/>
        </authorList>
    </citation>
    <scope>IDENTIFICATION</scope>
</reference>
<protein>
    <recommendedName>
        <fullName evidence="5">unspecific monooxygenase</fullName>
        <ecNumber evidence="5">1.14.14.1</ecNumber>
    </recommendedName>
</protein>
<dbReference type="Pfam" id="PF00067">
    <property type="entry name" value="p450"/>
    <property type="match status" value="2"/>
</dbReference>
<comment type="cofactor">
    <cofactor evidence="1 16">
        <name>heme</name>
        <dbReference type="ChEBI" id="CHEBI:30413"/>
    </cofactor>
</comment>
<dbReference type="InterPro" id="IPR002401">
    <property type="entry name" value="Cyt_P450_E_grp-I"/>
</dbReference>
<evidence type="ECO:0000256" key="7">
    <source>
        <dbReference type="ARBA" id="ARBA00022723"/>
    </source>
</evidence>
<dbReference type="GO" id="GO:0016712">
    <property type="term" value="F:oxidoreductase activity, acting on paired donors, with incorporation or reduction of molecular oxygen, reduced flavin or flavoprotein as one donor, and incorporation of one atom of oxygen"/>
    <property type="evidence" value="ECO:0007669"/>
    <property type="project" value="UniProtKB-EC"/>
</dbReference>
<evidence type="ECO:0000256" key="3">
    <source>
        <dbReference type="ARBA" id="ARBA00004406"/>
    </source>
</evidence>
<dbReference type="OMA" id="YINIAPI"/>
<keyword evidence="19" id="KW-1185">Reference proteome</keyword>
<evidence type="ECO:0000256" key="14">
    <source>
        <dbReference type="ARBA" id="ARBA00037347"/>
    </source>
</evidence>
<dbReference type="InterPro" id="IPR036396">
    <property type="entry name" value="Cyt_P450_sf"/>
</dbReference>
<dbReference type="PRINTS" id="PR00385">
    <property type="entry name" value="P450"/>
</dbReference>
<dbReference type="GO" id="GO:0019373">
    <property type="term" value="P:epoxygenase P450 pathway"/>
    <property type="evidence" value="ECO:0007669"/>
    <property type="project" value="TreeGrafter"/>
</dbReference>
<dbReference type="InterPro" id="IPR001128">
    <property type="entry name" value="Cyt_P450"/>
</dbReference>
<evidence type="ECO:0000256" key="5">
    <source>
        <dbReference type="ARBA" id="ARBA00012109"/>
    </source>
</evidence>
<evidence type="ECO:0000256" key="15">
    <source>
        <dbReference type="ARBA" id="ARBA00047827"/>
    </source>
</evidence>
<keyword evidence="12 17" id="KW-0503">Monooxygenase</keyword>
<comment type="subcellular location">
    <subcellularLocation>
        <location evidence="3">Endoplasmic reticulum membrane</location>
        <topology evidence="3">Peripheral membrane protein</topology>
    </subcellularLocation>
    <subcellularLocation>
        <location evidence="2">Microsome membrane</location>
        <topology evidence="2">Peripheral membrane protein</topology>
    </subcellularLocation>
</comment>
<dbReference type="EMBL" id="AGCU01124148">
    <property type="status" value="NOT_ANNOTATED_CDS"/>
    <property type="molecule type" value="Genomic_DNA"/>
</dbReference>
<reference evidence="19" key="2">
    <citation type="journal article" date="2013" name="Nat. Genet.">
        <title>The draft genomes of soft-shell turtle and green sea turtle yield insights into the development and evolution of the turtle-specific body plan.</title>
        <authorList>
            <person name="Wang Z."/>
            <person name="Pascual-Anaya J."/>
            <person name="Zadissa A."/>
            <person name="Li W."/>
            <person name="Niimura Y."/>
            <person name="Huang Z."/>
            <person name="Li C."/>
            <person name="White S."/>
            <person name="Xiong Z."/>
            <person name="Fang D."/>
            <person name="Wang B."/>
            <person name="Ming Y."/>
            <person name="Chen Y."/>
            <person name="Zheng Y."/>
            <person name="Kuraku S."/>
            <person name="Pignatelli M."/>
            <person name="Herrero J."/>
            <person name="Beal K."/>
            <person name="Nozawa M."/>
            <person name="Li Q."/>
            <person name="Wang J."/>
            <person name="Zhang H."/>
            <person name="Yu L."/>
            <person name="Shigenobu S."/>
            <person name="Wang J."/>
            <person name="Liu J."/>
            <person name="Flicek P."/>
            <person name="Searle S."/>
            <person name="Wang J."/>
            <person name="Kuratani S."/>
            <person name="Yin Y."/>
            <person name="Aken B."/>
            <person name="Zhang G."/>
            <person name="Irie N."/>
        </authorList>
    </citation>
    <scope>NUCLEOTIDE SEQUENCE [LARGE SCALE GENOMIC DNA]</scope>
    <source>
        <strain evidence="19">Daiwa-1</strain>
    </source>
</reference>
<name>K7FMM2_PELSI</name>
<organism evidence="18 19">
    <name type="scientific">Pelodiscus sinensis</name>
    <name type="common">Chinese softshell turtle</name>
    <name type="synonym">Trionyx sinensis</name>
    <dbReference type="NCBI Taxonomy" id="13735"/>
    <lineage>
        <taxon>Eukaryota</taxon>
        <taxon>Metazoa</taxon>
        <taxon>Chordata</taxon>
        <taxon>Craniata</taxon>
        <taxon>Vertebrata</taxon>
        <taxon>Euteleostomi</taxon>
        <taxon>Archelosauria</taxon>
        <taxon>Testudinata</taxon>
        <taxon>Testudines</taxon>
        <taxon>Cryptodira</taxon>
        <taxon>Trionychia</taxon>
        <taxon>Trionychidae</taxon>
        <taxon>Pelodiscus</taxon>
    </lineage>
</organism>
<evidence type="ECO:0000256" key="17">
    <source>
        <dbReference type="RuleBase" id="RU000461"/>
    </source>
</evidence>
<evidence type="ECO:0000256" key="2">
    <source>
        <dbReference type="ARBA" id="ARBA00004174"/>
    </source>
</evidence>
<evidence type="ECO:0000256" key="1">
    <source>
        <dbReference type="ARBA" id="ARBA00001971"/>
    </source>
</evidence>
<dbReference type="Proteomes" id="UP000007267">
    <property type="component" value="Unassembled WGS sequence"/>
</dbReference>
<reference evidence="19" key="1">
    <citation type="submission" date="2011-10" db="EMBL/GenBank/DDBJ databases">
        <authorList>
            <consortium name="Soft-shell Turtle Genome Consortium"/>
        </authorList>
    </citation>
    <scope>NUCLEOTIDE SEQUENCE [LARGE SCALE GENOMIC DNA]</scope>
    <source>
        <strain evidence="19">Daiwa-1</strain>
    </source>
</reference>
<dbReference type="GeneTree" id="ENSGT00940000155736"/>
<dbReference type="STRING" id="13735.ENSPSIP00000009282"/>
<dbReference type="GO" id="GO:0020037">
    <property type="term" value="F:heme binding"/>
    <property type="evidence" value="ECO:0007669"/>
    <property type="project" value="InterPro"/>
</dbReference>
<reference evidence="18" key="4">
    <citation type="submission" date="2025-09" db="UniProtKB">
        <authorList>
            <consortium name="Ensembl"/>
        </authorList>
    </citation>
    <scope>IDENTIFICATION</scope>
</reference>
<dbReference type="Gene3D" id="1.10.630.10">
    <property type="entry name" value="Cytochrome P450"/>
    <property type="match status" value="2"/>
</dbReference>
<evidence type="ECO:0000256" key="11">
    <source>
        <dbReference type="ARBA" id="ARBA00023004"/>
    </source>
</evidence>
<evidence type="ECO:0000256" key="13">
    <source>
        <dbReference type="ARBA" id="ARBA00023136"/>
    </source>
</evidence>
<evidence type="ECO:0000256" key="4">
    <source>
        <dbReference type="ARBA" id="ARBA00010617"/>
    </source>
</evidence>
<comment type="catalytic activity">
    <reaction evidence="15">
        <text>an organic molecule + reduced [NADPH--hemoprotein reductase] + O2 = an alcohol + oxidized [NADPH--hemoprotein reductase] + H2O + H(+)</text>
        <dbReference type="Rhea" id="RHEA:17149"/>
        <dbReference type="Rhea" id="RHEA-COMP:11964"/>
        <dbReference type="Rhea" id="RHEA-COMP:11965"/>
        <dbReference type="ChEBI" id="CHEBI:15377"/>
        <dbReference type="ChEBI" id="CHEBI:15378"/>
        <dbReference type="ChEBI" id="CHEBI:15379"/>
        <dbReference type="ChEBI" id="CHEBI:30879"/>
        <dbReference type="ChEBI" id="CHEBI:57618"/>
        <dbReference type="ChEBI" id="CHEBI:58210"/>
        <dbReference type="ChEBI" id="CHEBI:142491"/>
        <dbReference type="EC" id="1.14.14.1"/>
    </reaction>
</comment>
<dbReference type="SUPFAM" id="SSF48264">
    <property type="entry name" value="Cytochrome P450"/>
    <property type="match status" value="2"/>
</dbReference>
<dbReference type="InterPro" id="IPR017972">
    <property type="entry name" value="Cyt_P450_CS"/>
</dbReference>
<evidence type="ECO:0000256" key="10">
    <source>
        <dbReference type="ARBA" id="ARBA00023002"/>
    </source>
</evidence>
<keyword evidence="6 16" id="KW-0349">Heme</keyword>
<feature type="binding site" description="axial binding residue" evidence="16">
    <location>
        <position position="494"/>
    </location>
    <ligand>
        <name>heme</name>
        <dbReference type="ChEBI" id="CHEBI:30413"/>
    </ligand>
    <ligandPart>
        <name>Fe</name>
        <dbReference type="ChEBI" id="CHEBI:18248"/>
    </ligandPart>
</feature>
<dbReference type="PANTHER" id="PTHR24300">
    <property type="entry name" value="CYTOCHROME P450 508A4-RELATED"/>
    <property type="match status" value="1"/>
</dbReference>
<dbReference type="GO" id="GO:0005789">
    <property type="term" value="C:endoplasmic reticulum membrane"/>
    <property type="evidence" value="ECO:0007669"/>
    <property type="project" value="UniProtKB-SubCell"/>
</dbReference>
<keyword evidence="11 16" id="KW-0408">Iron</keyword>
<accession>K7FMM2</accession>
<dbReference type="PANTHER" id="PTHR24300:SF356">
    <property type="entry name" value="CYTOCHROME P450 2E1"/>
    <property type="match status" value="1"/>
</dbReference>
<evidence type="ECO:0000313" key="18">
    <source>
        <dbReference type="Ensembl" id="ENSPSIP00000009282.1"/>
    </source>
</evidence>
<keyword evidence="8" id="KW-0256">Endoplasmic reticulum</keyword>
<evidence type="ECO:0000256" key="12">
    <source>
        <dbReference type="ARBA" id="ARBA00023033"/>
    </source>
</evidence>
<comment type="function">
    <text evidence="14">Cytochromes P450 are a group of heme-thiolate monooxygenases. In liver microsomes, this enzyme is involved in an NADPH-dependent electron transport pathway. It oxidizes a variety of structurally unrelated compounds, including steroids, fatty acids, and xenobiotics.</text>
</comment>
<dbReference type="AlphaFoldDB" id="K7FMM2"/>
<comment type="similarity">
    <text evidence="4 17">Belongs to the cytochrome P450 family.</text>
</comment>
<keyword evidence="10 17" id="KW-0560">Oxidoreductase</keyword>
<dbReference type="eggNOG" id="KOG0156">
    <property type="taxonomic scope" value="Eukaryota"/>
</dbReference>
<proteinExistence type="inferred from homology"/>
<dbReference type="InterPro" id="IPR050182">
    <property type="entry name" value="Cytochrome_P450_fam2"/>
</dbReference>
<dbReference type="GO" id="GO:0006805">
    <property type="term" value="P:xenobiotic metabolic process"/>
    <property type="evidence" value="ECO:0007669"/>
    <property type="project" value="TreeGrafter"/>
</dbReference>
<dbReference type="PRINTS" id="PR00463">
    <property type="entry name" value="EP450I"/>
</dbReference>
<evidence type="ECO:0000256" key="9">
    <source>
        <dbReference type="ARBA" id="ARBA00022848"/>
    </source>
</evidence>
<dbReference type="GO" id="GO:0005506">
    <property type="term" value="F:iron ion binding"/>
    <property type="evidence" value="ECO:0007669"/>
    <property type="project" value="InterPro"/>
</dbReference>
<evidence type="ECO:0000256" key="16">
    <source>
        <dbReference type="PIRSR" id="PIRSR602401-1"/>
    </source>
</evidence>
<keyword evidence="9" id="KW-0492">Microsome</keyword>
<sequence>MKLRGFKKMKKNKDRSHSQVNFVEYPPQLFFLHFLIQGTMIFPALKSVLCDIREFPNPEQFNPGHFLDKNGAFKKSDFFMQSPGSGKLPPGPVAFPLIGNMLQLRKKSLPLHIEELSRTYGPIFTIYLGSERVVVLHGYEIVKEALVGLGDEFSRRGRMPLFETATKGSGIAFTNGEQWKQLRRFVLMTLKDFGMGKKSIEERIQEETRFLVERLRNTHGRPLNPRLLLTHVFSNIICSIVFGDRFDYEDKNFVTLISLILENSKLQQSPWAALYNFFPTLMDYIPGPHHGVFKNFEECRIFVQERVNMHKESLDPTCPRDFIDAFLIKMEEEQKNSDSVFTEESLVRSTVDLFVTGTGTSSTTLYFGLLVLLKFPEIEAKVHEEIDSVIGRSRSPSMADRSQMPYTDAVLHEIQRFLAIVPLGIPHAVTKDVHLKQYVIPKHTTIFAALKSVLYDSREFPNPEQFNPGHFLDENGAFKKSDFFMPFSTGKRMCLGESLARMELFLALTAILQNFTLNPVVEPRDVDITPVTTFVGNLPKPYELRVLCR</sequence>
<evidence type="ECO:0000256" key="6">
    <source>
        <dbReference type="ARBA" id="ARBA00022617"/>
    </source>
</evidence>
<dbReference type="HOGENOM" id="CLU_001570_22_3_1"/>
<evidence type="ECO:0000313" key="19">
    <source>
        <dbReference type="Proteomes" id="UP000007267"/>
    </source>
</evidence>
<keyword evidence="7 16" id="KW-0479">Metal-binding</keyword>
<dbReference type="GO" id="GO:0008392">
    <property type="term" value="F:arachidonate epoxygenase activity"/>
    <property type="evidence" value="ECO:0007669"/>
    <property type="project" value="TreeGrafter"/>
</dbReference>
<keyword evidence="13" id="KW-0472">Membrane</keyword>
<dbReference type="PROSITE" id="PS00086">
    <property type="entry name" value="CYTOCHROME_P450"/>
    <property type="match status" value="1"/>
</dbReference>
<dbReference type="FunFam" id="1.10.630.10:FF:000001">
    <property type="entry name" value="Cytochrome P450, family 2"/>
    <property type="match status" value="1"/>
</dbReference>
<evidence type="ECO:0000256" key="8">
    <source>
        <dbReference type="ARBA" id="ARBA00022824"/>
    </source>
</evidence>
<dbReference type="Ensembl" id="ENSPSIT00000009328.1">
    <property type="protein sequence ID" value="ENSPSIP00000009282.1"/>
    <property type="gene ID" value="ENSPSIG00000008458.1"/>
</dbReference>